<dbReference type="InParanoid" id="E3JBE8"/>
<accession>E3JBE8</accession>
<dbReference type="GO" id="GO:0016887">
    <property type="term" value="F:ATP hydrolysis activity"/>
    <property type="evidence" value="ECO:0007669"/>
    <property type="project" value="InterPro"/>
</dbReference>
<keyword evidence="5" id="KW-0029">Amino-acid transport</keyword>
<dbReference type="InterPro" id="IPR003439">
    <property type="entry name" value="ABC_transporter-like_ATP-bd"/>
</dbReference>
<dbReference type="RefSeq" id="WP_013422939.1">
    <property type="nucleotide sequence ID" value="NC_014666.1"/>
</dbReference>
<keyword evidence="8" id="KW-1185">Reference proteome</keyword>
<reference evidence="7 8" key="1">
    <citation type="submission" date="2010-10" db="EMBL/GenBank/DDBJ databases">
        <title>Complete sequence of Frankia sp. EuI1c.</title>
        <authorList>
            <consortium name="US DOE Joint Genome Institute"/>
            <person name="Lucas S."/>
            <person name="Copeland A."/>
            <person name="Lapidus A."/>
            <person name="Cheng J.-F."/>
            <person name="Bruce D."/>
            <person name="Goodwin L."/>
            <person name="Pitluck S."/>
            <person name="Chertkov O."/>
            <person name="Detter J.C."/>
            <person name="Han C."/>
            <person name="Tapia R."/>
            <person name="Land M."/>
            <person name="Hauser L."/>
            <person name="Jeffries C."/>
            <person name="Kyrpides N."/>
            <person name="Ivanova N."/>
            <person name="Mikhailova N."/>
            <person name="Beauchemin N."/>
            <person name="Sen A."/>
            <person name="Sur S.A."/>
            <person name="Gtari M."/>
            <person name="Wall L."/>
            <person name="Tisa L."/>
            <person name="Woyke T."/>
        </authorList>
    </citation>
    <scope>NUCLEOTIDE SEQUENCE [LARGE SCALE GENOMIC DNA]</scope>
    <source>
        <strain evidence="8">DSM 45817 / CECT 9037 / EuI1c</strain>
    </source>
</reference>
<dbReference type="CDD" id="cd03224">
    <property type="entry name" value="ABC_TM1139_LivF_branched"/>
    <property type="match status" value="1"/>
</dbReference>
<proteinExistence type="inferred from homology"/>
<evidence type="ECO:0000313" key="8">
    <source>
        <dbReference type="Proteomes" id="UP000002484"/>
    </source>
</evidence>
<dbReference type="PROSITE" id="PS50893">
    <property type="entry name" value="ABC_TRANSPORTER_2"/>
    <property type="match status" value="1"/>
</dbReference>
<evidence type="ECO:0000256" key="4">
    <source>
        <dbReference type="ARBA" id="ARBA00022840"/>
    </source>
</evidence>
<dbReference type="AlphaFoldDB" id="E3JBE8"/>
<keyword evidence="2" id="KW-0813">Transport</keyword>
<dbReference type="OrthoDB" id="5179231at2"/>
<dbReference type="Proteomes" id="UP000002484">
    <property type="component" value="Chromosome"/>
</dbReference>
<keyword evidence="4" id="KW-0067">ATP-binding</keyword>
<evidence type="ECO:0000259" key="6">
    <source>
        <dbReference type="PROSITE" id="PS50893"/>
    </source>
</evidence>
<dbReference type="InterPro" id="IPR003593">
    <property type="entry name" value="AAA+_ATPase"/>
</dbReference>
<dbReference type="InterPro" id="IPR027417">
    <property type="entry name" value="P-loop_NTPase"/>
</dbReference>
<comment type="similarity">
    <text evidence="1">Belongs to the ABC transporter superfamily.</text>
</comment>
<evidence type="ECO:0000313" key="7">
    <source>
        <dbReference type="EMBL" id="ADP79820.1"/>
    </source>
</evidence>
<dbReference type="PANTHER" id="PTHR43820">
    <property type="entry name" value="HIGH-AFFINITY BRANCHED-CHAIN AMINO ACID TRANSPORT ATP-BINDING PROTEIN LIVF"/>
    <property type="match status" value="1"/>
</dbReference>
<gene>
    <name evidence="7" type="ordered locus">FraEuI1c_1764</name>
</gene>
<dbReference type="SUPFAM" id="SSF52540">
    <property type="entry name" value="P-loop containing nucleoside triphosphate hydrolases"/>
    <property type="match status" value="1"/>
</dbReference>
<feature type="domain" description="ABC transporter" evidence="6">
    <location>
        <begin position="62"/>
        <end position="304"/>
    </location>
</feature>
<evidence type="ECO:0000256" key="5">
    <source>
        <dbReference type="ARBA" id="ARBA00022970"/>
    </source>
</evidence>
<sequence length="306" mass="30301">MTGPGPDAAGPDATGTDAAGTIAAGAGTVSAGIGGSGAVTAAAGPASAGTGATGTAAGPPLLELVGVCAGYGPIEVLHGVDLAVPAGSVVALLGPNGAGKTTTLNVCCGLHPPSAGDLRLAGRTVTGASAEALARLGVCTVPERRGIFPNLTVRENLWMMSQAQAGSRGRGLGRGRPRGSRASFAGVEEVAYARFPILGERRGQLAGTLSGGQQQMLALTRALGTSPAVLLLDELSMGLAPRVVRELYEIVGRLAADGMSILIVEQFARTVLPIADRVAVMLHGRIVDAGAPSEVEANLSAAYLGA</sequence>
<dbReference type="InterPro" id="IPR052156">
    <property type="entry name" value="BCAA_Transport_ATP-bd_LivF"/>
</dbReference>
<organism evidence="7 8">
    <name type="scientific">Pseudofrankia inefficax (strain DSM 45817 / CECT 9037 / DDB 130130 / EuI1c)</name>
    <name type="common">Frankia inefficax</name>
    <dbReference type="NCBI Taxonomy" id="298654"/>
    <lineage>
        <taxon>Bacteria</taxon>
        <taxon>Bacillati</taxon>
        <taxon>Actinomycetota</taxon>
        <taxon>Actinomycetes</taxon>
        <taxon>Frankiales</taxon>
        <taxon>Frankiaceae</taxon>
        <taxon>Pseudofrankia</taxon>
    </lineage>
</organism>
<name>E3JBE8_PSEI1</name>
<evidence type="ECO:0000256" key="3">
    <source>
        <dbReference type="ARBA" id="ARBA00022741"/>
    </source>
</evidence>
<dbReference type="EMBL" id="CP002299">
    <property type="protein sequence ID" value="ADP79820.1"/>
    <property type="molecule type" value="Genomic_DNA"/>
</dbReference>
<dbReference type="GO" id="GO:0005524">
    <property type="term" value="F:ATP binding"/>
    <property type="evidence" value="ECO:0007669"/>
    <property type="project" value="UniProtKB-KW"/>
</dbReference>
<dbReference type="GO" id="GO:0015658">
    <property type="term" value="F:branched-chain amino acid transmembrane transporter activity"/>
    <property type="evidence" value="ECO:0007669"/>
    <property type="project" value="TreeGrafter"/>
</dbReference>
<dbReference type="STRING" id="298654.FraEuI1c_1764"/>
<dbReference type="HOGENOM" id="CLU_000604_1_2_11"/>
<protein>
    <submittedName>
        <fullName evidence="7">ABC transporter related protein</fullName>
    </submittedName>
</protein>
<dbReference type="Gene3D" id="3.40.50.300">
    <property type="entry name" value="P-loop containing nucleotide triphosphate hydrolases"/>
    <property type="match status" value="1"/>
</dbReference>
<keyword evidence="3" id="KW-0547">Nucleotide-binding</keyword>
<dbReference type="KEGG" id="fri:FraEuI1c_1764"/>
<dbReference type="GO" id="GO:0015807">
    <property type="term" value="P:L-amino acid transport"/>
    <property type="evidence" value="ECO:0007669"/>
    <property type="project" value="TreeGrafter"/>
</dbReference>
<dbReference type="PANTHER" id="PTHR43820:SF4">
    <property type="entry name" value="HIGH-AFFINITY BRANCHED-CHAIN AMINO ACID TRANSPORT ATP-BINDING PROTEIN LIVF"/>
    <property type="match status" value="1"/>
</dbReference>
<dbReference type="SMART" id="SM00382">
    <property type="entry name" value="AAA"/>
    <property type="match status" value="1"/>
</dbReference>
<dbReference type="Pfam" id="PF00005">
    <property type="entry name" value="ABC_tran"/>
    <property type="match status" value="1"/>
</dbReference>
<dbReference type="eggNOG" id="COG0410">
    <property type="taxonomic scope" value="Bacteria"/>
</dbReference>
<evidence type="ECO:0000256" key="2">
    <source>
        <dbReference type="ARBA" id="ARBA00022448"/>
    </source>
</evidence>
<evidence type="ECO:0000256" key="1">
    <source>
        <dbReference type="ARBA" id="ARBA00005417"/>
    </source>
</evidence>